<evidence type="ECO:0000256" key="2">
    <source>
        <dbReference type="ARBA" id="ARBA00023125"/>
    </source>
</evidence>
<dbReference type="PANTHER" id="PTHR30055:SF234">
    <property type="entry name" value="HTH-TYPE TRANSCRIPTIONAL REGULATOR BETI"/>
    <property type="match status" value="1"/>
</dbReference>
<dbReference type="InterPro" id="IPR050109">
    <property type="entry name" value="HTH-type_TetR-like_transc_reg"/>
</dbReference>
<evidence type="ECO:0000256" key="4">
    <source>
        <dbReference type="PROSITE-ProRule" id="PRU00335"/>
    </source>
</evidence>
<accession>A0ABT1P7N6</accession>
<name>A0ABT1P7N6_9ACTN</name>
<keyword evidence="3" id="KW-0804">Transcription</keyword>
<dbReference type="PRINTS" id="PR00455">
    <property type="entry name" value="HTHTETR"/>
</dbReference>
<dbReference type="InterPro" id="IPR009057">
    <property type="entry name" value="Homeodomain-like_sf"/>
</dbReference>
<evidence type="ECO:0000313" key="7">
    <source>
        <dbReference type="Proteomes" id="UP001206206"/>
    </source>
</evidence>
<evidence type="ECO:0000256" key="3">
    <source>
        <dbReference type="ARBA" id="ARBA00023163"/>
    </source>
</evidence>
<organism evidence="6 7">
    <name type="scientific">Streptantibioticus rubrisoli</name>
    <dbReference type="NCBI Taxonomy" id="1387313"/>
    <lineage>
        <taxon>Bacteria</taxon>
        <taxon>Bacillati</taxon>
        <taxon>Actinomycetota</taxon>
        <taxon>Actinomycetes</taxon>
        <taxon>Kitasatosporales</taxon>
        <taxon>Streptomycetaceae</taxon>
        <taxon>Streptantibioticus</taxon>
    </lineage>
</organism>
<proteinExistence type="predicted"/>
<protein>
    <submittedName>
        <fullName evidence="6">TetR/AcrR family transcriptional regulator</fullName>
    </submittedName>
</protein>
<evidence type="ECO:0000313" key="6">
    <source>
        <dbReference type="EMBL" id="MCQ4041389.1"/>
    </source>
</evidence>
<dbReference type="PANTHER" id="PTHR30055">
    <property type="entry name" value="HTH-TYPE TRANSCRIPTIONAL REGULATOR RUTR"/>
    <property type="match status" value="1"/>
</dbReference>
<dbReference type="PROSITE" id="PS50977">
    <property type="entry name" value="HTH_TETR_2"/>
    <property type="match status" value="1"/>
</dbReference>
<gene>
    <name evidence="6" type="ORF">NON19_04935</name>
</gene>
<keyword evidence="7" id="KW-1185">Reference proteome</keyword>
<dbReference type="Pfam" id="PF00440">
    <property type="entry name" value="TetR_N"/>
    <property type="match status" value="1"/>
</dbReference>
<evidence type="ECO:0000256" key="1">
    <source>
        <dbReference type="ARBA" id="ARBA00023015"/>
    </source>
</evidence>
<dbReference type="Gene3D" id="1.10.357.10">
    <property type="entry name" value="Tetracycline Repressor, domain 2"/>
    <property type="match status" value="1"/>
</dbReference>
<feature type="domain" description="HTH tetR-type" evidence="5">
    <location>
        <begin position="21"/>
        <end position="80"/>
    </location>
</feature>
<dbReference type="EMBL" id="JANFNH010000002">
    <property type="protein sequence ID" value="MCQ4041389.1"/>
    <property type="molecule type" value="Genomic_DNA"/>
</dbReference>
<comment type="caution">
    <text evidence="6">The sequence shown here is derived from an EMBL/GenBank/DDBJ whole genome shotgun (WGS) entry which is preliminary data.</text>
</comment>
<dbReference type="SUPFAM" id="SSF46689">
    <property type="entry name" value="Homeodomain-like"/>
    <property type="match status" value="1"/>
</dbReference>
<dbReference type="InterPro" id="IPR001647">
    <property type="entry name" value="HTH_TetR"/>
</dbReference>
<feature type="DNA-binding region" description="H-T-H motif" evidence="4">
    <location>
        <begin position="43"/>
        <end position="62"/>
    </location>
</feature>
<keyword evidence="2 4" id="KW-0238">DNA-binding</keyword>
<evidence type="ECO:0000259" key="5">
    <source>
        <dbReference type="PROSITE" id="PS50977"/>
    </source>
</evidence>
<dbReference type="Proteomes" id="UP001206206">
    <property type="component" value="Unassembled WGS sequence"/>
</dbReference>
<reference evidence="6 7" key="1">
    <citation type="submission" date="2022-06" db="EMBL/GenBank/DDBJ databases">
        <title>Draft genome sequence of type strain Streptomyces rubrisoli DSM 42083.</title>
        <authorList>
            <person name="Duangmal K."/>
            <person name="Klaysubun C."/>
        </authorList>
    </citation>
    <scope>NUCLEOTIDE SEQUENCE [LARGE SCALE GENOMIC DNA]</scope>
    <source>
        <strain evidence="6 7">DSM 42083</strain>
    </source>
</reference>
<dbReference type="RefSeq" id="WP_255925352.1">
    <property type="nucleotide sequence ID" value="NZ_JANFNH010000002.1"/>
</dbReference>
<sequence>MTENTTPAAPARRRAPAMDPDRRRAMIVTAALPLVIEYGSAVTTAKIARAAGIGEGTIFRVFPDKDALLAACMTEVLRSEDTVAHLESISLDQPLPARLTEAAEVMRGYMSRIGAVAGALAAAGRLERPAAGQSSEDTRLPDREAALATPRAALAALFEPDRGSLRLAPERLADAFQLLLMSAGRPGAPDPLTDRELVTLFLYGALTQHEEAR</sequence>
<keyword evidence="1" id="KW-0805">Transcription regulation</keyword>